<evidence type="ECO:0000313" key="1">
    <source>
        <dbReference type="EMBL" id="GAA0717916.1"/>
    </source>
</evidence>
<name>A0ABN1IN88_9CLOT</name>
<keyword evidence="2" id="KW-1185">Reference proteome</keyword>
<accession>A0ABN1IN88</accession>
<proteinExistence type="predicted"/>
<dbReference type="EMBL" id="BAAACF010000001">
    <property type="protein sequence ID" value="GAA0717916.1"/>
    <property type="molecule type" value="Genomic_DNA"/>
</dbReference>
<protein>
    <submittedName>
        <fullName evidence="1">Uncharacterized protein</fullName>
    </submittedName>
</protein>
<organism evidence="1 2">
    <name type="scientific">Clostridium malenominatum</name>
    <dbReference type="NCBI Taxonomy" id="1539"/>
    <lineage>
        <taxon>Bacteria</taxon>
        <taxon>Bacillati</taxon>
        <taxon>Bacillota</taxon>
        <taxon>Clostridia</taxon>
        <taxon>Eubacteriales</taxon>
        <taxon>Clostridiaceae</taxon>
        <taxon>Clostridium</taxon>
    </lineage>
</organism>
<gene>
    <name evidence="1" type="ORF">GCM10008905_03970</name>
</gene>
<evidence type="ECO:0000313" key="2">
    <source>
        <dbReference type="Proteomes" id="UP001500339"/>
    </source>
</evidence>
<dbReference type="Proteomes" id="UP001500339">
    <property type="component" value="Unassembled WGS sequence"/>
</dbReference>
<reference evidence="1 2" key="1">
    <citation type="journal article" date="2019" name="Int. J. Syst. Evol. Microbiol.">
        <title>The Global Catalogue of Microorganisms (GCM) 10K type strain sequencing project: providing services to taxonomists for standard genome sequencing and annotation.</title>
        <authorList>
            <consortium name="The Broad Institute Genomics Platform"/>
            <consortium name="The Broad Institute Genome Sequencing Center for Infectious Disease"/>
            <person name="Wu L."/>
            <person name="Ma J."/>
        </authorList>
    </citation>
    <scope>NUCLEOTIDE SEQUENCE [LARGE SCALE GENOMIC DNA]</scope>
    <source>
        <strain evidence="1 2">JCM 1405</strain>
    </source>
</reference>
<sequence length="422" mass="49487">MNSKELRSKKLSDEEIEILKNTYPLISIYRKSNPKLKQTNDKLYWADDKIKKEINIGTNAFLTLALLELGEYYRKFEEIDKNKYSYYTVYNNICKNQLQFYASNMRNEEGVFINKTDLTEPSSKDYVLESKDDKFKFSDQALLMAAFYKSSLFDDSKDTLAYNSFSLDILKMFLEYKQELYHLSTEELLKLSLGLNIFYDYSKNEDAYLLMIDLFELINENYVNHIELNSQLKVENLCLCYINAYLLYKNTGFIRYKDIMDKLNMELLKYYNEELGIFIKVKEKDPLKFSPTEICLYLLSLTLASQHSDTDSPSLSPIIASVYKKQLLNSGVILSWPEAPNLSDRERYNNFSLNSEDLLDESDFKPSYVASCDSINLASVFIKNVKYSERKTSFKQGKSSFYSEENIIPFFYIIYLNNISSH</sequence>
<comment type="caution">
    <text evidence="1">The sequence shown here is derived from an EMBL/GenBank/DDBJ whole genome shotgun (WGS) entry which is preliminary data.</text>
</comment>